<name>A0A4U5P8G2_STECR</name>
<comment type="caution">
    <text evidence="2">The sequence shown here is derived from an EMBL/GenBank/DDBJ whole genome shotgun (WGS) entry which is preliminary data.</text>
</comment>
<feature type="compositionally biased region" description="Low complexity" evidence="1">
    <location>
        <begin position="28"/>
        <end position="41"/>
    </location>
</feature>
<feature type="compositionally biased region" description="Low complexity" evidence="1">
    <location>
        <begin position="223"/>
        <end position="241"/>
    </location>
</feature>
<organism evidence="2">
    <name type="scientific">Steinernema carpocapsae</name>
    <name type="common">Entomopathogenic nematode</name>
    <dbReference type="NCBI Taxonomy" id="34508"/>
    <lineage>
        <taxon>Eukaryota</taxon>
        <taxon>Metazoa</taxon>
        <taxon>Ecdysozoa</taxon>
        <taxon>Nematoda</taxon>
        <taxon>Chromadorea</taxon>
        <taxon>Rhabditida</taxon>
        <taxon>Tylenchina</taxon>
        <taxon>Panagrolaimomorpha</taxon>
        <taxon>Strongyloidoidea</taxon>
        <taxon>Steinernematidae</taxon>
        <taxon>Steinernema</taxon>
    </lineage>
</organism>
<dbReference type="EMBL" id="AZBU02000002">
    <property type="protein sequence ID" value="TKR92154.1"/>
    <property type="molecule type" value="Genomic_DNA"/>
</dbReference>
<dbReference type="AlphaFoldDB" id="A0A4U5P8G2"/>
<reference evidence="2" key="1">
    <citation type="submission" date="2013-11" db="EMBL/GenBank/DDBJ databases">
        <authorList>
            <person name="Sternberg P."/>
            <person name="Dillman A."/>
            <person name="Macchietto M."/>
        </authorList>
    </citation>
    <scope>NUCLEOTIDE SEQUENCE</scope>
    <source>
        <strain evidence="2">ALL</strain>
    </source>
</reference>
<evidence type="ECO:0000256" key="1">
    <source>
        <dbReference type="SAM" id="MobiDB-lite"/>
    </source>
</evidence>
<evidence type="ECO:0000313" key="2">
    <source>
        <dbReference type="EMBL" id="TKR92154.1"/>
    </source>
</evidence>
<reference evidence="2" key="2">
    <citation type="journal article" date="2015" name="Genome Biol.">
        <title>Comparative genomics of Steinernema reveals deeply conserved gene regulatory networks.</title>
        <authorList>
            <person name="Dillman A.R."/>
            <person name="Macchietto M."/>
            <person name="Porter C.F."/>
            <person name="Rogers A."/>
            <person name="Williams B."/>
            <person name="Antoshechkin I."/>
            <person name="Lee M.M."/>
            <person name="Goodwin Z."/>
            <person name="Lu X."/>
            <person name="Lewis E.E."/>
            <person name="Goodrich-Blair H."/>
            <person name="Stock S.P."/>
            <person name="Adams B.J."/>
            <person name="Sternberg P.W."/>
            <person name="Mortazavi A."/>
        </authorList>
    </citation>
    <scope>NUCLEOTIDE SEQUENCE [LARGE SCALE GENOMIC DNA]</scope>
    <source>
        <strain evidence="2">ALL</strain>
    </source>
</reference>
<proteinExistence type="predicted"/>
<reference evidence="2" key="3">
    <citation type="journal article" date="2019" name="G3 (Bethesda)">
        <title>Hybrid Assembly of the Genome of the Entomopathogenic Nematode Steinernema carpocapsae Identifies the X-Chromosome.</title>
        <authorList>
            <person name="Serra L."/>
            <person name="Macchietto M."/>
            <person name="Macias-Munoz A."/>
            <person name="McGill C.J."/>
            <person name="Rodriguez I.M."/>
            <person name="Rodriguez B."/>
            <person name="Murad R."/>
            <person name="Mortazavi A."/>
        </authorList>
    </citation>
    <scope>NUCLEOTIDE SEQUENCE</scope>
    <source>
        <strain evidence="2">ALL</strain>
    </source>
</reference>
<sequence length="422" mass="46113">MFIAFSYTTNPQPTTYLIQQAPVVQTVQATVNQNPPNSQPSYAPPPRKRGRKPKPLEDLDIIEIPESEIRPSDRAVNLNGPPNPNHGTSNLPNVHPPSMGASTGHRVMPKPQRASGNMPQSMVPREASKDANQPAVHPRASLPLEGPSGLSGSAQNQPPLAPVSSAEPEVLKKPGARLQEAPSQSPPVVSSTTSETPPQQSFGTPETASTNSSEASQAKTQVPARSLSPRASPASSASSSAPTPPLRPIIHVRKRIPIKFTPENSDRIEVIDLGMAKEFDNISWIPKTNPLIPNWNHFRAKHVCRLSIATTDECGKVVNGKVRELTVHVDYDVKKHKDPVILCLYYYMRSHLLNSTSPKTIKYEKMLPAKLRKFHVRFIIPPSSPFGEFFYVTGHIGTSKEYHDFGALPGESLALPIDVKTK</sequence>
<feature type="compositionally biased region" description="Polar residues" evidence="1">
    <location>
        <begin position="202"/>
        <end position="220"/>
    </location>
</feature>
<accession>A0A4U5P8G2</accession>
<feature type="region of interest" description="Disordered" evidence="1">
    <location>
        <begin position="28"/>
        <end position="246"/>
    </location>
</feature>
<gene>
    <name evidence="2" type="ORF">L596_006864</name>
</gene>
<dbReference type="OrthoDB" id="10607738at2759"/>
<feature type="compositionally biased region" description="Low complexity" evidence="1">
    <location>
        <begin position="182"/>
        <end position="201"/>
    </location>
</feature>
<protein>
    <submittedName>
        <fullName evidence="2">Uncharacterized protein</fullName>
    </submittedName>
</protein>